<organism evidence="2">
    <name type="scientific">Grammatophora oceanica</name>
    <dbReference type="NCBI Taxonomy" id="210454"/>
    <lineage>
        <taxon>Eukaryota</taxon>
        <taxon>Sar</taxon>
        <taxon>Stramenopiles</taxon>
        <taxon>Ochrophyta</taxon>
        <taxon>Bacillariophyta</taxon>
        <taxon>Fragilariophyceae</taxon>
        <taxon>Fragilariophycidae</taxon>
        <taxon>Rhabdonematales</taxon>
        <taxon>Grammatophoraceae</taxon>
        <taxon>Grammatophora</taxon>
    </lineage>
</organism>
<proteinExistence type="predicted"/>
<reference evidence="2" key="1">
    <citation type="submission" date="2021-01" db="EMBL/GenBank/DDBJ databases">
        <authorList>
            <person name="Corre E."/>
            <person name="Pelletier E."/>
            <person name="Niang G."/>
            <person name="Scheremetjew M."/>
            <person name="Finn R."/>
            <person name="Kale V."/>
            <person name="Holt S."/>
            <person name="Cochrane G."/>
            <person name="Meng A."/>
            <person name="Brown T."/>
            <person name="Cohen L."/>
        </authorList>
    </citation>
    <scope>NUCLEOTIDE SEQUENCE</scope>
    <source>
        <strain evidence="2">CCMP 410</strain>
    </source>
</reference>
<feature type="transmembrane region" description="Helical" evidence="1">
    <location>
        <begin position="28"/>
        <end position="52"/>
    </location>
</feature>
<dbReference type="AlphaFoldDB" id="A0A7S1YJZ2"/>
<name>A0A7S1YJZ2_9STRA</name>
<accession>A0A7S1YJZ2</accession>
<evidence type="ECO:0000313" key="2">
    <source>
        <dbReference type="EMBL" id="CAD9305305.1"/>
    </source>
</evidence>
<evidence type="ECO:0000256" key="1">
    <source>
        <dbReference type="SAM" id="Phobius"/>
    </source>
</evidence>
<feature type="transmembrane region" description="Helical" evidence="1">
    <location>
        <begin position="98"/>
        <end position="118"/>
    </location>
</feature>
<keyword evidence="1" id="KW-0812">Transmembrane</keyword>
<keyword evidence="1" id="KW-0472">Membrane</keyword>
<protein>
    <submittedName>
        <fullName evidence="2">Uncharacterized protein</fullName>
    </submittedName>
</protein>
<feature type="transmembrane region" description="Helical" evidence="1">
    <location>
        <begin position="64"/>
        <end position="86"/>
    </location>
</feature>
<gene>
    <name evidence="2" type="ORF">GOCE00092_LOCUS23982</name>
</gene>
<feature type="transmembrane region" description="Helical" evidence="1">
    <location>
        <begin position="138"/>
        <end position="158"/>
    </location>
</feature>
<dbReference type="EMBL" id="HBGK01045517">
    <property type="protein sequence ID" value="CAD9305305.1"/>
    <property type="molecule type" value="Transcribed_RNA"/>
</dbReference>
<sequence>MKKKASPDSSLSTAQQWFQELRTSPLLLAWYTSALVTVIVPLAVFTFCRASFDRDGNVDENDELSLGALILAYSLSVLMFMAFVIFGHGHIRSPQDNGLFPMMLLIFAGWSLIASILAASNIEALDGKEWDERPWATNFPSCLVLTYGLWSLLGCFFSRALYVSTLKRNDAEEASGYRKVADYEDGSSCGCCLLSKK</sequence>
<keyword evidence="1" id="KW-1133">Transmembrane helix</keyword>